<reference evidence="1" key="1">
    <citation type="submission" date="2013-07" db="EMBL/GenBank/DDBJ databases">
        <title>Nephila pilipes venom gland.</title>
        <authorList>
            <person name="Huo L.J."/>
        </authorList>
    </citation>
    <scope>NUCLEOTIDE SEQUENCE</scope>
    <source>
        <tissue evidence="1">Venom gland</tissue>
    </source>
</reference>
<sequence length="16" mass="2038">MTIIQSEEKDDQKYFY</sequence>
<name>A0A076KUQ5_NEPPI</name>
<accession>A0A076KUQ5</accession>
<organism evidence="1">
    <name type="scientific">Nephila pilipes</name>
    <name type="common">Giant wood spider</name>
    <name type="synonym">Nephila maculata</name>
    <dbReference type="NCBI Taxonomy" id="299642"/>
    <lineage>
        <taxon>Eukaryota</taxon>
        <taxon>Metazoa</taxon>
        <taxon>Ecdysozoa</taxon>
        <taxon>Arthropoda</taxon>
        <taxon>Chelicerata</taxon>
        <taxon>Arachnida</taxon>
        <taxon>Araneae</taxon>
        <taxon>Araneomorphae</taxon>
        <taxon>Entelegynae</taxon>
        <taxon>Araneoidea</taxon>
        <taxon>Nephilidae</taxon>
        <taxon>Nephila</taxon>
    </lineage>
</organism>
<evidence type="ECO:0000313" key="1">
    <source>
        <dbReference type="EMBL" id="AII98076.1"/>
    </source>
</evidence>
<proteinExistence type="evidence at transcript level"/>
<dbReference type="EMBL" id="KF433755">
    <property type="protein sequence ID" value="AII98076.1"/>
    <property type="molecule type" value="mRNA"/>
</dbReference>
<protein>
    <submittedName>
        <fullName evidence="1">BLTX740</fullName>
    </submittedName>
</protein>
<dbReference type="AlphaFoldDB" id="A0A076KUQ5"/>